<evidence type="ECO:0000313" key="1">
    <source>
        <dbReference type="EMBL" id="RKD24238.1"/>
    </source>
</evidence>
<dbReference type="InterPro" id="IPR045527">
    <property type="entry name" value="DUF6470"/>
</dbReference>
<protein>
    <submittedName>
        <fullName evidence="1">Uncharacterized protein</fullName>
    </submittedName>
</protein>
<reference evidence="1 2" key="1">
    <citation type="submission" date="2016-08" db="EMBL/GenBank/DDBJ databases">
        <title>Novel Firmicute Genomes.</title>
        <authorList>
            <person name="Poppleton D.I."/>
            <person name="Gribaldo S."/>
        </authorList>
    </citation>
    <scope>NUCLEOTIDE SEQUENCE [LARGE SCALE GENOMIC DNA]</scope>
    <source>
        <strain evidence="1 2">RAOx-1</strain>
    </source>
</reference>
<comment type="caution">
    <text evidence="1">The sequence shown here is derived from an EMBL/GenBank/DDBJ whole genome shotgun (WGS) entry which is preliminary data.</text>
</comment>
<sequence length="191" mass="21325">MRIPQIRMSQTFAQLGIETEKPQQTIQQPKAEMAIQQQPTELKIERSPSILEIDQTRAWEEANLKGPATLARDWASASRQQGLEGIARRAEEGGQLAAIERGGNALADVAQTKSHPPPALFNITFIPSYGSVQFRFTPTKLDMNWTQGGVKIDAKSHQPLHEYKPGHVNIYLKQQESLTIEVMDQGLDVKV</sequence>
<name>A0A419SK11_9BACL</name>
<organism evidence="1 2">
    <name type="scientific">Ammoniphilus oxalaticus</name>
    <dbReference type="NCBI Taxonomy" id="66863"/>
    <lineage>
        <taxon>Bacteria</taxon>
        <taxon>Bacillati</taxon>
        <taxon>Bacillota</taxon>
        <taxon>Bacilli</taxon>
        <taxon>Bacillales</taxon>
        <taxon>Paenibacillaceae</taxon>
        <taxon>Aneurinibacillus group</taxon>
        <taxon>Ammoniphilus</taxon>
    </lineage>
</organism>
<accession>A0A419SK11</accession>
<dbReference type="AlphaFoldDB" id="A0A419SK11"/>
<proteinExistence type="predicted"/>
<dbReference type="RefSeq" id="WP_147393780.1">
    <property type="nucleotide sequence ID" value="NZ_MCHY01000008.1"/>
</dbReference>
<keyword evidence="2" id="KW-1185">Reference proteome</keyword>
<dbReference type="Proteomes" id="UP000284219">
    <property type="component" value="Unassembled WGS sequence"/>
</dbReference>
<gene>
    <name evidence="1" type="ORF">BEP19_07485</name>
</gene>
<dbReference type="OrthoDB" id="2112831at2"/>
<evidence type="ECO:0000313" key="2">
    <source>
        <dbReference type="Proteomes" id="UP000284219"/>
    </source>
</evidence>
<dbReference type="EMBL" id="MCHY01000008">
    <property type="protein sequence ID" value="RKD24238.1"/>
    <property type="molecule type" value="Genomic_DNA"/>
</dbReference>
<dbReference type="Pfam" id="PF20074">
    <property type="entry name" value="DUF6470"/>
    <property type="match status" value="1"/>
</dbReference>